<dbReference type="Proteomes" id="UP001196413">
    <property type="component" value="Unassembled WGS sequence"/>
</dbReference>
<evidence type="ECO:0000313" key="2">
    <source>
        <dbReference type="Proteomes" id="UP001196413"/>
    </source>
</evidence>
<organism evidence="1 2">
    <name type="scientific">Parelaphostrongylus tenuis</name>
    <name type="common">Meningeal worm</name>
    <dbReference type="NCBI Taxonomy" id="148309"/>
    <lineage>
        <taxon>Eukaryota</taxon>
        <taxon>Metazoa</taxon>
        <taxon>Ecdysozoa</taxon>
        <taxon>Nematoda</taxon>
        <taxon>Chromadorea</taxon>
        <taxon>Rhabditida</taxon>
        <taxon>Rhabditina</taxon>
        <taxon>Rhabditomorpha</taxon>
        <taxon>Strongyloidea</taxon>
        <taxon>Metastrongylidae</taxon>
        <taxon>Parelaphostrongylus</taxon>
    </lineage>
</organism>
<dbReference type="AlphaFoldDB" id="A0AAD5QWG6"/>
<reference evidence="1" key="1">
    <citation type="submission" date="2021-06" db="EMBL/GenBank/DDBJ databases">
        <title>Parelaphostrongylus tenuis whole genome reference sequence.</title>
        <authorList>
            <person name="Garwood T.J."/>
            <person name="Larsen P.A."/>
            <person name="Fountain-Jones N.M."/>
            <person name="Garbe J.R."/>
            <person name="Macchietto M.G."/>
            <person name="Kania S.A."/>
            <person name="Gerhold R.W."/>
            <person name="Richards J.E."/>
            <person name="Wolf T.M."/>
        </authorList>
    </citation>
    <scope>NUCLEOTIDE SEQUENCE</scope>
    <source>
        <strain evidence="1">MNPRO001-30</strain>
        <tissue evidence="1">Meninges</tissue>
    </source>
</reference>
<accession>A0AAD5QWG6</accession>
<sequence length="111" mass="12119">MCTANGVVTKGCFTVSGTLIPLGEVKMVDGHELKCAKNADGRVLLQCKNSEGRNRNQGKSQLQMLQSDWPNLYWDFDCDEHKIIGGPPLAVVIPLFSYTSVCTLIAPPHNS</sequence>
<dbReference type="EMBL" id="JAHQIW010004424">
    <property type="protein sequence ID" value="KAJ1362366.1"/>
    <property type="molecule type" value="Genomic_DNA"/>
</dbReference>
<keyword evidence="2" id="KW-1185">Reference proteome</keyword>
<gene>
    <name evidence="1" type="ORF">KIN20_021892</name>
</gene>
<name>A0AAD5QWG6_PARTN</name>
<proteinExistence type="predicted"/>
<evidence type="ECO:0000313" key="1">
    <source>
        <dbReference type="EMBL" id="KAJ1362366.1"/>
    </source>
</evidence>
<comment type="caution">
    <text evidence="1">The sequence shown here is derived from an EMBL/GenBank/DDBJ whole genome shotgun (WGS) entry which is preliminary data.</text>
</comment>
<protein>
    <submittedName>
        <fullName evidence="1">Uncharacterized protein</fullName>
    </submittedName>
</protein>